<dbReference type="InterPro" id="IPR019539">
    <property type="entry name" value="GalKase_N"/>
</dbReference>
<dbReference type="PRINTS" id="PR00473">
    <property type="entry name" value="GALCTOKINASE"/>
</dbReference>
<dbReference type="GO" id="GO:0005829">
    <property type="term" value="C:cytosol"/>
    <property type="evidence" value="ECO:0007669"/>
    <property type="project" value="TreeGrafter"/>
</dbReference>
<dbReference type="Gene3D" id="3.30.70.890">
    <property type="entry name" value="GHMP kinase, C-terminal domain"/>
    <property type="match status" value="1"/>
</dbReference>
<dbReference type="SUPFAM" id="SSF54211">
    <property type="entry name" value="Ribosomal protein S5 domain 2-like"/>
    <property type="match status" value="1"/>
</dbReference>
<dbReference type="SUPFAM" id="SSF55060">
    <property type="entry name" value="GHMP Kinase, C-terminal domain"/>
    <property type="match status" value="1"/>
</dbReference>
<evidence type="ECO:0000259" key="6">
    <source>
        <dbReference type="Pfam" id="PF10509"/>
    </source>
</evidence>
<accession>A0A9D1PJ02</accession>
<dbReference type="PANTHER" id="PTHR10457:SF7">
    <property type="entry name" value="GALACTOKINASE-RELATED"/>
    <property type="match status" value="1"/>
</dbReference>
<evidence type="ECO:0000256" key="2">
    <source>
        <dbReference type="ARBA" id="ARBA00022741"/>
    </source>
</evidence>
<reference evidence="7" key="2">
    <citation type="submission" date="2021-04" db="EMBL/GenBank/DDBJ databases">
        <authorList>
            <person name="Gilroy R."/>
        </authorList>
    </citation>
    <scope>NUCLEOTIDE SEQUENCE</scope>
    <source>
        <strain evidence="7">CHK193-4272</strain>
    </source>
</reference>
<keyword evidence="3" id="KW-0418">Kinase</keyword>
<dbReference type="InterPro" id="IPR020568">
    <property type="entry name" value="Ribosomal_Su5_D2-typ_SF"/>
</dbReference>
<dbReference type="GO" id="GO:0004335">
    <property type="term" value="F:galactokinase activity"/>
    <property type="evidence" value="ECO:0007669"/>
    <property type="project" value="InterPro"/>
</dbReference>
<feature type="domain" description="GHMP kinase N-terminal" evidence="5">
    <location>
        <begin position="139"/>
        <end position="217"/>
    </location>
</feature>
<dbReference type="PIRSF" id="PIRSF000530">
    <property type="entry name" value="Galactokinase"/>
    <property type="match status" value="1"/>
</dbReference>
<feature type="domain" description="Galactokinase N-terminal" evidence="6">
    <location>
        <begin position="44"/>
        <end position="93"/>
    </location>
</feature>
<dbReference type="PRINTS" id="PR00959">
    <property type="entry name" value="MEVGALKINASE"/>
</dbReference>
<evidence type="ECO:0000259" key="5">
    <source>
        <dbReference type="Pfam" id="PF00288"/>
    </source>
</evidence>
<dbReference type="InterPro" id="IPR006206">
    <property type="entry name" value="Mevalonate/galactokinase"/>
</dbReference>
<comment type="similarity">
    <text evidence="1">Belongs to the GHMP kinase family. GalK subfamily.</text>
</comment>
<dbReference type="GO" id="GO:0006012">
    <property type="term" value="P:galactose metabolic process"/>
    <property type="evidence" value="ECO:0007669"/>
    <property type="project" value="InterPro"/>
</dbReference>
<keyword evidence="2" id="KW-0547">Nucleotide-binding</keyword>
<sequence length="428" mass="46340">MMMQLNVLKEEISNGKLDNRFYEVYGAKTNLDELKTRLNKLVNSYEAAFGSDAEVGLFTAPGRTEICGNHTDHQHGCVLAGAIDLDAIACAAPNGTNTVRIKSEGYPEIVIDINDFEIKTDEKETSAALVRGVDARITQLGYDVKGFNAVISSTVLGGSGLSSSAAYEVLIGVIFNSLFCDGKLTAVQIAQIGQYAENVYFGKPCGLMDQLASSVGGMVAIDFEDTENPIVKKIDYDFAKSGYSLCIIDSGADHADLTDDYAAIPREMKAVAAHFGKDYLRQVDEDKFWSEIKNIRKQTGDRAVLRAIHFFADHKHVGEQVAALENKDFNAFLSCVTRSGHSSAERLQNIYCTTRPEQQAVTLTIETAHKLLAGKGAVRVHGGGFAGTVQAYVPNGTEEQFKNGMEAVIGEGCCHFLNIRPQGGVALV</sequence>
<keyword evidence="3" id="KW-0808">Transferase</keyword>
<evidence type="ECO:0000313" key="8">
    <source>
        <dbReference type="Proteomes" id="UP000886808"/>
    </source>
</evidence>
<dbReference type="InterPro" id="IPR006204">
    <property type="entry name" value="GHMP_kinase_N_dom"/>
</dbReference>
<dbReference type="Proteomes" id="UP000886808">
    <property type="component" value="Unassembled WGS sequence"/>
</dbReference>
<dbReference type="GO" id="GO:0005524">
    <property type="term" value="F:ATP binding"/>
    <property type="evidence" value="ECO:0007669"/>
    <property type="project" value="UniProtKB-KW"/>
</dbReference>
<name>A0A9D1PJ02_9FIRM</name>
<evidence type="ECO:0000256" key="3">
    <source>
        <dbReference type="ARBA" id="ARBA00022777"/>
    </source>
</evidence>
<protein>
    <submittedName>
        <fullName evidence="7">Galactokinase</fullName>
    </submittedName>
</protein>
<dbReference type="InterPro" id="IPR036554">
    <property type="entry name" value="GHMP_kinase_C_sf"/>
</dbReference>
<dbReference type="Pfam" id="PF00288">
    <property type="entry name" value="GHMP_kinases_N"/>
    <property type="match status" value="1"/>
</dbReference>
<evidence type="ECO:0000256" key="4">
    <source>
        <dbReference type="ARBA" id="ARBA00022840"/>
    </source>
</evidence>
<reference evidence="7" key="1">
    <citation type="journal article" date="2021" name="PeerJ">
        <title>Extensive microbial diversity within the chicken gut microbiome revealed by metagenomics and culture.</title>
        <authorList>
            <person name="Gilroy R."/>
            <person name="Ravi A."/>
            <person name="Getino M."/>
            <person name="Pursley I."/>
            <person name="Horton D.L."/>
            <person name="Alikhan N.F."/>
            <person name="Baker D."/>
            <person name="Gharbi K."/>
            <person name="Hall N."/>
            <person name="Watson M."/>
            <person name="Adriaenssens E.M."/>
            <person name="Foster-Nyarko E."/>
            <person name="Jarju S."/>
            <person name="Secka A."/>
            <person name="Antonio M."/>
            <person name="Oren A."/>
            <person name="Chaudhuri R.R."/>
            <person name="La Ragione R."/>
            <person name="Hildebrand F."/>
            <person name="Pallen M.J."/>
        </authorList>
    </citation>
    <scope>NUCLEOTIDE SEQUENCE</scope>
    <source>
        <strain evidence="7">CHK193-4272</strain>
    </source>
</reference>
<evidence type="ECO:0000313" key="7">
    <source>
        <dbReference type="EMBL" id="HIV61987.1"/>
    </source>
</evidence>
<dbReference type="InterPro" id="IPR000705">
    <property type="entry name" value="Galactokinase"/>
</dbReference>
<evidence type="ECO:0000256" key="1">
    <source>
        <dbReference type="ARBA" id="ARBA00006566"/>
    </source>
</evidence>
<dbReference type="EMBL" id="DXIE01000026">
    <property type="protein sequence ID" value="HIV61987.1"/>
    <property type="molecule type" value="Genomic_DNA"/>
</dbReference>
<organism evidence="7 8">
    <name type="scientific">Candidatus Butyricicoccus avistercoris</name>
    <dbReference type="NCBI Taxonomy" id="2838518"/>
    <lineage>
        <taxon>Bacteria</taxon>
        <taxon>Bacillati</taxon>
        <taxon>Bacillota</taxon>
        <taxon>Clostridia</taxon>
        <taxon>Eubacteriales</taxon>
        <taxon>Butyricicoccaceae</taxon>
        <taxon>Butyricicoccus</taxon>
    </lineage>
</organism>
<dbReference type="PANTHER" id="PTHR10457">
    <property type="entry name" value="MEVALONATE KINASE/GALACTOKINASE"/>
    <property type="match status" value="1"/>
</dbReference>
<dbReference type="Pfam" id="PF10509">
    <property type="entry name" value="GalKase_gal_bdg"/>
    <property type="match status" value="1"/>
</dbReference>
<proteinExistence type="inferred from homology"/>
<keyword evidence="4" id="KW-0067">ATP-binding</keyword>
<dbReference type="AlphaFoldDB" id="A0A9D1PJ02"/>
<gene>
    <name evidence="7" type="ORF">H9746_03945</name>
</gene>
<dbReference type="InterPro" id="IPR014721">
    <property type="entry name" value="Ribsml_uS5_D2-typ_fold_subgr"/>
</dbReference>
<comment type="caution">
    <text evidence="7">The sequence shown here is derived from an EMBL/GenBank/DDBJ whole genome shotgun (WGS) entry which is preliminary data.</text>
</comment>
<dbReference type="Gene3D" id="3.30.230.10">
    <property type="match status" value="1"/>
</dbReference>